<comment type="caution">
    <text evidence="11">The sequence shown here is derived from an EMBL/GenBank/DDBJ whole genome shotgun (WGS) entry which is preliminary data.</text>
</comment>
<dbReference type="EC" id="3.1.1.29" evidence="1 8"/>
<comment type="similarity">
    <text evidence="5 8 10">Belongs to the PTH family.</text>
</comment>
<comment type="subunit">
    <text evidence="8">Monomer.</text>
</comment>
<keyword evidence="3 8" id="KW-0378">Hydrolase</keyword>
<dbReference type="STRING" id="1033810.HLPCO_001447"/>
<dbReference type="InterPro" id="IPR018171">
    <property type="entry name" value="Pept_tRNA_hydro_CS"/>
</dbReference>
<dbReference type="HAMAP" id="MF_00083">
    <property type="entry name" value="Pept_tRNA_hydro_bact"/>
    <property type="match status" value="1"/>
</dbReference>
<feature type="site" description="Discriminates between blocked and unblocked aminoacyl-tRNA" evidence="8">
    <location>
        <position position="9"/>
    </location>
</feature>
<sequence length="185" mass="21301">MKIIVGLGNPGKKYKDTRHNVGFMVLDEYTRRNNLVFEHKSKYKAECVQTLINNEKVILLKPLTYMNLSGESVKILKDYYNVDDQDILIIYDDLDLSCGKIRFKQKGSSGGHNGIKSIINCINSKTFHRLKIGIERSEVIPVVNYVLGKFTKEQRPHVLESIEESILGIEDWISKDIAYVMNKYN</sequence>
<feature type="active site" description="Proton acceptor" evidence="8">
    <location>
        <position position="19"/>
    </location>
</feature>
<dbReference type="GO" id="GO:0004045">
    <property type="term" value="F:peptidyl-tRNA hydrolase activity"/>
    <property type="evidence" value="ECO:0007669"/>
    <property type="project" value="UniProtKB-UniRule"/>
</dbReference>
<feature type="binding site" evidence="8">
    <location>
        <position position="113"/>
    </location>
    <ligand>
        <name>tRNA</name>
        <dbReference type="ChEBI" id="CHEBI:17843"/>
    </ligand>
</feature>
<dbReference type="AlphaFoldDB" id="U2ECG7"/>
<keyword evidence="4 8" id="KW-0694">RNA-binding</keyword>
<name>U2ECG7_9MOLU</name>
<dbReference type="InterPro" id="IPR036416">
    <property type="entry name" value="Pept_tRNA_hydro_sf"/>
</dbReference>
<evidence type="ECO:0000256" key="1">
    <source>
        <dbReference type="ARBA" id="ARBA00013260"/>
    </source>
</evidence>
<dbReference type="InParanoid" id="U2ECG7"/>
<accession>U2ECG7</accession>
<dbReference type="eggNOG" id="COG0193">
    <property type="taxonomic scope" value="Bacteria"/>
</dbReference>
<gene>
    <name evidence="8 11" type="primary">pth</name>
    <name evidence="11" type="ORF">HLPCO_001447</name>
</gene>
<dbReference type="NCBIfam" id="TIGR00447">
    <property type="entry name" value="pth"/>
    <property type="match status" value="1"/>
</dbReference>
<keyword evidence="8" id="KW-0963">Cytoplasm</keyword>
<evidence type="ECO:0000313" key="12">
    <source>
        <dbReference type="Proteomes" id="UP000005707"/>
    </source>
</evidence>
<dbReference type="PROSITE" id="PS01195">
    <property type="entry name" value="PEPT_TRNA_HYDROL_1"/>
    <property type="match status" value="1"/>
</dbReference>
<feature type="binding site" evidence="8">
    <location>
        <position position="14"/>
    </location>
    <ligand>
        <name>tRNA</name>
        <dbReference type="ChEBI" id="CHEBI:17843"/>
    </ligand>
</feature>
<comment type="catalytic activity">
    <reaction evidence="6 8 9">
        <text>an N-acyl-L-alpha-aminoacyl-tRNA + H2O = an N-acyl-L-amino acid + a tRNA + H(+)</text>
        <dbReference type="Rhea" id="RHEA:54448"/>
        <dbReference type="Rhea" id="RHEA-COMP:10123"/>
        <dbReference type="Rhea" id="RHEA-COMP:13883"/>
        <dbReference type="ChEBI" id="CHEBI:15377"/>
        <dbReference type="ChEBI" id="CHEBI:15378"/>
        <dbReference type="ChEBI" id="CHEBI:59874"/>
        <dbReference type="ChEBI" id="CHEBI:78442"/>
        <dbReference type="ChEBI" id="CHEBI:138191"/>
        <dbReference type="EC" id="3.1.1.29"/>
    </reaction>
</comment>
<dbReference type="PANTHER" id="PTHR17224:SF1">
    <property type="entry name" value="PEPTIDYL-TRNA HYDROLASE"/>
    <property type="match status" value="1"/>
</dbReference>
<evidence type="ECO:0000256" key="9">
    <source>
        <dbReference type="RuleBase" id="RU000673"/>
    </source>
</evidence>
<dbReference type="EMBL" id="AFNU02000004">
    <property type="protein sequence ID" value="ERJ12461.1"/>
    <property type="molecule type" value="Genomic_DNA"/>
</dbReference>
<comment type="function">
    <text evidence="8">Catalyzes the release of premature peptidyl moieties from peptidyl-tRNA molecules trapped in stalled 50S ribosomal subunits, and thus maintains levels of free tRNAs and 50S ribosomes.</text>
</comment>
<protein>
    <recommendedName>
        <fullName evidence="7 8">Peptidyl-tRNA hydrolase</fullName>
        <shortName evidence="8">Pth</shortName>
        <ecNumber evidence="1 8">3.1.1.29</ecNumber>
    </recommendedName>
</protein>
<dbReference type="RefSeq" id="WP_008824960.1">
    <property type="nucleotide sequence ID" value="NZ_AFNU02000004.1"/>
</dbReference>
<dbReference type="FunCoup" id="U2ECG7">
    <property type="interactions" value="365"/>
</dbReference>
<evidence type="ECO:0000256" key="4">
    <source>
        <dbReference type="ARBA" id="ARBA00022884"/>
    </source>
</evidence>
<dbReference type="Pfam" id="PF01195">
    <property type="entry name" value="Pept_tRNA_hydro"/>
    <property type="match status" value="1"/>
</dbReference>
<evidence type="ECO:0000313" key="11">
    <source>
        <dbReference type="EMBL" id="ERJ12461.1"/>
    </source>
</evidence>
<dbReference type="SUPFAM" id="SSF53178">
    <property type="entry name" value="Peptidyl-tRNA hydrolase-like"/>
    <property type="match status" value="1"/>
</dbReference>
<proteinExistence type="inferred from homology"/>
<dbReference type="PROSITE" id="PS01196">
    <property type="entry name" value="PEPT_TRNA_HYDROL_2"/>
    <property type="match status" value="1"/>
</dbReference>
<comment type="subcellular location">
    <subcellularLocation>
        <location evidence="8">Cytoplasm</location>
    </subcellularLocation>
</comment>
<feature type="binding site" evidence="8">
    <location>
        <position position="65"/>
    </location>
    <ligand>
        <name>tRNA</name>
        <dbReference type="ChEBI" id="CHEBI:17843"/>
    </ligand>
</feature>
<evidence type="ECO:0000256" key="8">
    <source>
        <dbReference type="HAMAP-Rule" id="MF_00083"/>
    </source>
</evidence>
<organism evidence="11 12">
    <name type="scientific">Haloplasma contractile SSD-17B</name>
    <dbReference type="NCBI Taxonomy" id="1033810"/>
    <lineage>
        <taxon>Bacteria</taxon>
        <taxon>Bacillati</taxon>
        <taxon>Mycoplasmatota</taxon>
        <taxon>Mollicutes</taxon>
        <taxon>Haloplasmatales</taxon>
        <taxon>Haloplasmataceae</taxon>
        <taxon>Haloplasma</taxon>
    </lineage>
</organism>
<dbReference type="GO" id="GO:0072344">
    <property type="term" value="P:rescue of stalled ribosome"/>
    <property type="evidence" value="ECO:0007669"/>
    <property type="project" value="UniProtKB-UniRule"/>
</dbReference>
<keyword evidence="2 8" id="KW-0820">tRNA-binding</keyword>
<reference evidence="11 12" key="2">
    <citation type="journal article" date="2013" name="PLoS ONE">
        <title>INDIGO - INtegrated Data Warehouse of MIcrobial GenOmes with Examples from the Red Sea Extremophiles.</title>
        <authorList>
            <person name="Alam I."/>
            <person name="Antunes A."/>
            <person name="Kamau A.A."/>
            <person name="Ba Alawi W."/>
            <person name="Kalkatawi M."/>
            <person name="Stingl U."/>
            <person name="Bajic V.B."/>
        </authorList>
    </citation>
    <scope>NUCLEOTIDE SEQUENCE [LARGE SCALE GENOMIC DNA]</scope>
    <source>
        <strain evidence="11 12">SSD-17B</strain>
    </source>
</reference>
<feature type="binding site" evidence="8">
    <location>
        <position position="67"/>
    </location>
    <ligand>
        <name>tRNA</name>
        <dbReference type="ChEBI" id="CHEBI:17843"/>
    </ligand>
</feature>
<dbReference type="GO" id="GO:0006515">
    <property type="term" value="P:protein quality control for misfolded or incompletely synthesized proteins"/>
    <property type="evidence" value="ECO:0007669"/>
    <property type="project" value="UniProtKB-UniRule"/>
</dbReference>
<feature type="site" description="Stabilizes the basic form of H active site to accept a proton" evidence="8">
    <location>
        <position position="92"/>
    </location>
</feature>
<evidence type="ECO:0000256" key="10">
    <source>
        <dbReference type="RuleBase" id="RU004320"/>
    </source>
</evidence>
<dbReference type="Gene3D" id="3.40.50.1470">
    <property type="entry name" value="Peptidyl-tRNA hydrolase"/>
    <property type="match status" value="1"/>
</dbReference>
<dbReference type="CDD" id="cd00462">
    <property type="entry name" value="PTH"/>
    <property type="match status" value="1"/>
</dbReference>
<dbReference type="GO" id="GO:0005737">
    <property type="term" value="C:cytoplasm"/>
    <property type="evidence" value="ECO:0007669"/>
    <property type="project" value="UniProtKB-SubCell"/>
</dbReference>
<keyword evidence="12" id="KW-1185">Reference proteome</keyword>
<dbReference type="GO" id="GO:0000049">
    <property type="term" value="F:tRNA binding"/>
    <property type="evidence" value="ECO:0007669"/>
    <property type="project" value="UniProtKB-UniRule"/>
</dbReference>
<evidence type="ECO:0000256" key="6">
    <source>
        <dbReference type="ARBA" id="ARBA00048707"/>
    </source>
</evidence>
<comment type="function">
    <text evidence="8">Hydrolyzes ribosome-free peptidyl-tRNAs (with 1 or more amino acids incorporated), which drop off the ribosome during protein synthesis, or as a result of ribosome stalling.</text>
</comment>
<dbReference type="InterPro" id="IPR001328">
    <property type="entry name" value="Pept_tRNA_hydro"/>
</dbReference>
<dbReference type="PANTHER" id="PTHR17224">
    <property type="entry name" value="PEPTIDYL-TRNA HYDROLASE"/>
    <property type="match status" value="1"/>
</dbReference>
<evidence type="ECO:0000256" key="3">
    <source>
        <dbReference type="ARBA" id="ARBA00022801"/>
    </source>
</evidence>
<evidence type="ECO:0000256" key="7">
    <source>
        <dbReference type="ARBA" id="ARBA00050038"/>
    </source>
</evidence>
<evidence type="ECO:0000256" key="5">
    <source>
        <dbReference type="ARBA" id="ARBA00038063"/>
    </source>
</evidence>
<dbReference type="FunFam" id="3.40.50.1470:FF:000001">
    <property type="entry name" value="Peptidyl-tRNA hydrolase"/>
    <property type="match status" value="1"/>
</dbReference>
<reference evidence="11 12" key="1">
    <citation type="journal article" date="2011" name="J. Bacteriol.">
        <title>Genome sequence of Haloplasma contractile, an unusual contractile bacterium from a deep-sea anoxic brine lake.</title>
        <authorList>
            <person name="Antunes A."/>
            <person name="Alam I."/>
            <person name="El Dorry H."/>
            <person name="Siam R."/>
            <person name="Robertson A."/>
            <person name="Bajic V.B."/>
            <person name="Stingl U."/>
        </authorList>
    </citation>
    <scope>NUCLEOTIDE SEQUENCE [LARGE SCALE GENOMIC DNA]</scope>
    <source>
        <strain evidence="11 12">SSD-17B</strain>
    </source>
</reference>
<dbReference type="Proteomes" id="UP000005707">
    <property type="component" value="Unassembled WGS sequence"/>
</dbReference>
<dbReference type="OrthoDB" id="9800507at2"/>
<evidence type="ECO:0000256" key="2">
    <source>
        <dbReference type="ARBA" id="ARBA00022555"/>
    </source>
</evidence>